<dbReference type="InterPro" id="IPR011332">
    <property type="entry name" value="Ribosomal_zn-bd"/>
</dbReference>
<reference evidence="9" key="1">
    <citation type="journal article" date="2020" name="Stud. Mycol.">
        <title>101 Dothideomycetes genomes: a test case for predicting lifestyles and emergence of pathogens.</title>
        <authorList>
            <person name="Haridas S."/>
            <person name="Albert R."/>
            <person name="Binder M."/>
            <person name="Bloem J."/>
            <person name="Labutti K."/>
            <person name="Salamov A."/>
            <person name="Andreopoulos B."/>
            <person name="Baker S."/>
            <person name="Barry K."/>
            <person name="Bills G."/>
            <person name="Bluhm B."/>
            <person name="Cannon C."/>
            <person name="Castanera R."/>
            <person name="Culley D."/>
            <person name="Daum C."/>
            <person name="Ezra D."/>
            <person name="Gonzalez J."/>
            <person name="Henrissat B."/>
            <person name="Kuo A."/>
            <person name="Liang C."/>
            <person name="Lipzen A."/>
            <person name="Lutzoni F."/>
            <person name="Magnuson J."/>
            <person name="Mondo S."/>
            <person name="Nolan M."/>
            <person name="Ohm R."/>
            <person name="Pangilinan J."/>
            <person name="Park H.-J."/>
            <person name="Ramirez L."/>
            <person name="Alfaro M."/>
            <person name="Sun H."/>
            <person name="Tritt A."/>
            <person name="Yoshinaga Y."/>
            <person name="Zwiers L.-H."/>
            <person name="Turgeon B."/>
            <person name="Goodwin S."/>
            <person name="Spatafora J."/>
            <person name="Crous P."/>
            <person name="Grigoriev I."/>
        </authorList>
    </citation>
    <scope>NUCLEOTIDE SEQUENCE</scope>
    <source>
        <strain evidence="9">CBS 125425</strain>
    </source>
</reference>
<evidence type="ECO:0000313" key="9">
    <source>
        <dbReference type="EMBL" id="KAF2732430.1"/>
    </source>
</evidence>
<sequence length="175" mass="19738">MALARPLPPLWQSLLPSLNGPVRPLLSLPLLQRLSLPFASLAIPALSLPSIPSLSEIWDGVLKAVPKKKTSYRKKRQRFMAGKSLEDITSLNRCSGCGRMKRSHMLCPYCVHTIRTKFLNIFPSKTPGKKELRQLKREEIAKRRDKRASAPHPDDKTDMLGPWKWPRAGGRKDGP</sequence>
<name>A0A9P4QVR1_9PLEO</name>
<evidence type="ECO:0000256" key="6">
    <source>
        <dbReference type="ARBA" id="ARBA00023274"/>
    </source>
</evidence>
<evidence type="ECO:0000256" key="5">
    <source>
        <dbReference type="ARBA" id="ARBA00023128"/>
    </source>
</evidence>
<keyword evidence="5" id="KW-0496">Mitochondrion</keyword>
<keyword evidence="10" id="KW-1185">Reference proteome</keyword>
<gene>
    <name evidence="9" type="ORF">EJ04DRAFT_513895</name>
</gene>
<feature type="compositionally biased region" description="Basic and acidic residues" evidence="8">
    <location>
        <begin position="130"/>
        <end position="142"/>
    </location>
</feature>
<dbReference type="InterPro" id="IPR051991">
    <property type="entry name" value="Mitoribosomal_protein_bL32"/>
</dbReference>
<dbReference type="GO" id="GO:0003735">
    <property type="term" value="F:structural constituent of ribosome"/>
    <property type="evidence" value="ECO:0007669"/>
    <property type="project" value="InterPro"/>
</dbReference>
<comment type="subcellular location">
    <subcellularLocation>
        <location evidence="1">Mitochondrion</location>
    </subcellularLocation>
</comment>
<dbReference type="EMBL" id="ML996177">
    <property type="protein sequence ID" value="KAF2732430.1"/>
    <property type="molecule type" value="Genomic_DNA"/>
</dbReference>
<dbReference type="GO" id="GO:0005762">
    <property type="term" value="C:mitochondrial large ribosomal subunit"/>
    <property type="evidence" value="ECO:0007669"/>
    <property type="project" value="TreeGrafter"/>
</dbReference>
<keyword evidence="4" id="KW-0689">Ribosomal protein</keyword>
<feature type="region of interest" description="Disordered" evidence="8">
    <location>
        <begin position="130"/>
        <end position="175"/>
    </location>
</feature>
<evidence type="ECO:0000256" key="1">
    <source>
        <dbReference type="ARBA" id="ARBA00004173"/>
    </source>
</evidence>
<evidence type="ECO:0000313" key="10">
    <source>
        <dbReference type="Proteomes" id="UP000799444"/>
    </source>
</evidence>
<dbReference type="PANTHER" id="PTHR21026">
    <property type="entry name" value="39S RIBOSOMAL PROTEIN L32, MITOCHONDRIAL"/>
    <property type="match status" value="1"/>
</dbReference>
<evidence type="ECO:0000256" key="8">
    <source>
        <dbReference type="SAM" id="MobiDB-lite"/>
    </source>
</evidence>
<dbReference type="Proteomes" id="UP000799444">
    <property type="component" value="Unassembled WGS sequence"/>
</dbReference>
<dbReference type="SUPFAM" id="SSF57829">
    <property type="entry name" value="Zn-binding ribosomal proteins"/>
    <property type="match status" value="1"/>
</dbReference>
<dbReference type="PANTHER" id="PTHR21026:SF2">
    <property type="entry name" value="LARGE RIBOSOMAL SUBUNIT PROTEIN BL32M"/>
    <property type="match status" value="1"/>
</dbReference>
<dbReference type="NCBIfam" id="TIGR01031">
    <property type="entry name" value="rpmF_bact"/>
    <property type="match status" value="1"/>
</dbReference>
<proteinExistence type="inferred from homology"/>
<dbReference type="GO" id="GO:0006412">
    <property type="term" value="P:translation"/>
    <property type="evidence" value="ECO:0007669"/>
    <property type="project" value="InterPro"/>
</dbReference>
<dbReference type="InterPro" id="IPR002677">
    <property type="entry name" value="Ribosomal_bL32"/>
</dbReference>
<accession>A0A9P4QVR1</accession>
<protein>
    <recommendedName>
        <fullName evidence="7">Large ribosomal subunit protein bL32m</fullName>
    </recommendedName>
</protein>
<dbReference type="AlphaFoldDB" id="A0A9P4QVR1"/>
<comment type="similarity">
    <text evidence="2">Belongs to the bacterial ribosomal protein bL32 family.</text>
</comment>
<dbReference type="Pfam" id="PF01783">
    <property type="entry name" value="Ribosomal_L32p"/>
    <property type="match status" value="1"/>
</dbReference>
<evidence type="ECO:0000256" key="4">
    <source>
        <dbReference type="ARBA" id="ARBA00022980"/>
    </source>
</evidence>
<comment type="caution">
    <text evidence="9">The sequence shown here is derived from an EMBL/GenBank/DDBJ whole genome shotgun (WGS) entry which is preliminary data.</text>
</comment>
<dbReference type="OrthoDB" id="2014905at2759"/>
<evidence type="ECO:0000256" key="2">
    <source>
        <dbReference type="ARBA" id="ARBA00008560"/>
    </source>
</evidence>
<evidence type="ECO:0000256" key="3">
    <source>
        <dbReference type="ARBA" id="ARBA00022946"/>
    </source>
</evidence>
<organism evidence="9 10">
    <name type="scientific">Polyplosphaeria fusca</name>
    <dbReference type="NCBI Taxonomy" id="682080"/>
    <lineage>
        <taxon>Eukaryota</taxon>
        <taxon>Fungi</taxon>
        <taxon>Dikarya</taxon>
        <taxon>Ascomycota</taxon>
        <taxon>Pezizomycotina</taxon>
        <taxon>Dothideomycetes</taxon>
        <taxon>Pleosporomycetidae</taxon>
        <taxon>Pleosporales</taxon>
        <taxon>Tetraplosphaeriaceae</taxon>
        <taxon>Polyplosphaeria</taxon>
    </lineage>
</organism>
<keyword evidence="6" id="KW-0687">Ribonucleoprotein</keyword>
<evidence type="ECO:0000256" key="7">
    <source>
        <dbReference type="ARBA" id="ARBA00039935"/>
    </source>
</evidence>
<keyword evidence="3" id="KW-0809">Transit peptide</keyword>